<evidence type="ECO:0000256" key="1">
    <source>
        <dbReference type="SAM" id="Coils"/>
    </source>
</evidence>
<feature type="domain" description="DUF6779" evidence="4">
    <location>
        <begin position="50"/>
        <end position="153"/>
    </location>
</feature>
<sequence length="363" mass="39230">MTTSTRRSAEKRTTPRSASGQWLLGLLIVLALVASIMMIWSDQLTVRASVAVIAALWAAVLGAIGIARYRRQAETAEAKSRDMRLVYELQLEREIAARHQYETDVEAQIRREVAAEANHDLRELQEQIAALRASLEALMGRELPDDRVALPNERLRELSSAISNYAADDSLLAATDFASTAPPAADGRHYPPQGGRDDLTEIIPVVEDDAEPYVSPFREPATYTVPVDADHYTIPPTSGQAYAAEEQTYETVTGVEQQPAYEPYVAPSSEQSYGGPYAEPTYEQPPVESDEAATDGQQGDEQGGGEFPTDSWVTPTAPADADEESEGGGRRRAEGQHSSGISAAELLSQLRGGRSGTGTNLPG</sequence>
<evidence type="ECO:0000259" key="4">
    <source>
        <dbReference type="Pfam" id="PF20570"/>
    </source>
</evidence>
<keyword evidence="3" id="KW-0812">Transmembrane</keyword>
<feature type="region of interest" description="Disordered" evidence="2">
    <location>
        <begin position="265"/>
        <end position="363"/>
    </location>
</feature>
<evidence type="ECO:0000313" key="5">
    <source>
        <dbReference type="EMBL" id="GED99123.1"/>
    </source>
</evidence>
<evidence type="ECO:0000256" key="3">
    <source>
        <dbReference type="SAM" id="Phobius"/>
    </source>
</evidence>
<dbReference type="AlphaFoldDB" id="A0A7I9V1U3"/>
<dbReference type="Pfam" id="PF20570">
    <property type="entry name" value="DUF6779"/>
    <property type="match status" value="1"/>
</dbReference>
<feature type="transmembrane region" description="Helical" evidence="3">
    <location>
        <begin position="46"/>
        <end position="67"/>
    </location>
</feature>
<dbReference type="OrthoDB" id="4774085at2"/>
<keyword evidence="1" id="KW-0175">Coiled coil</keyword>
<accession>A0A7I9V1U3</accession>
<feature type="transmembrane region" description="Helical" evidence="3">
    <location>
        <begin position="21"/>
        <end position="40"/>
    </location>
</feature>
<gene>
    <name evidence="5" type="ORF">nbrc107697_31620</name>
</gene>
<evidence type="ECO:0000313" key="6">
    <source>
        <dbReference type="Proteomes" id="UP000444980"/>
    </source>
</evidence>
<name>A0A7I9V1U3_9ACTN</name>
<dbReference type="Proteomes" id="UP000444980">
    <property type="component" value="Unassembled WGS sequence"/>
</dbReference>
<reference evidence="6" key="1">
    <citation type="submission" date="2019-06" db="EMBL/GenBank/DDBJ databases">
        <title>Gordonia isolated from sludge of a wastewater treatment plant.</title>
        <authorList>
            <person name="Tamura T."/>
            <person name="Aoyama K."/>
            <person name="Kang Y."/>
            <person name="Saito S."/>
            <person name="Akiyama N."/>
            <person name="Yazawa K."/>
            <person name="Gonoi T."/>
            <person name="Mikami Y."/>
        </authorList>
    </citation>
    <scope>NUCLEOTIDE SEQUENCE [LARGE SCALE GENOMIC DNA]</scope>
    <source>
        <strain evidence="6">NBRC 107697</strain>
    </source>
</reference>
<proteinExistence type="predicted"/>
<dbReference type="RefSeq" id="WP_161928439.1">
    <property type="nucleotide sequence ID" value="NZ_BJOU01000017.1"/>
</dbReference>
<keyword evidence="3" id="KW-0472">Membrane</keyword>
<dbReference type="InterPro" id="IPR046706">
    <property type="entry name" value="DUF6779"/>
</dbReference>
<feature type="coiled-coil region" evidence="1">
    <location>
        <begin position="107"/>
        <end position="141"/>
    </location>
</feature>
<keyword evidence="3" id="KW-1133">Transmembrane helix</keyword>
<keyword evidence="6" id="KW-1185">Reference proteome</keyword>
<dbReference type="EMBL" id="BJOU01000017">
    <property type="protein sequence ID" value="GED99123.1"/>
    <property type="molecule type" value="Genomic_DNA"/>
</dbReference>
<organism evidence="5 6">
    <name type="scientific">Gordonia crocea</name>
    <dbReference type="NCBI Taxonomy" id="589162"/>
    <lineage>
        <taxon>Bacteria</taxon>
        <taxon>Bacillati</taxon>
        <taxon>Actinomycetota</taxon>
        <taxon>Actinomycetes</taxon>
        <taxon>Mycobacteriales</taxon>
        <taxon>Gordoniaceae</taxon>
        <taxon>Gordonia</taxon>
    </lineage>
</organism>
<comment type="caution">
    <text evidence="5">The sequence shown here is derived from an EMBL/GenBank/DDBJ whole genome shotgun (WGS) entry which is preliminary data.</text>
</comment>
<protein>
    <recommendedName>
        <fullName evidence="4">DUF6779 domain-containing protein</fullName>
    </recommendedName>
</protein>
<evidence type="ECO:0000256" key="2">
    <source>
        <dbReference type="SAM" id="MobiDB-lite"/>
    </source>
</evidence>